<evidence type="ECO:0000313" key="2">
    <source>
        <dbReference type="Proteomes" id="UP000002608"/>
    </source>
</evidence>
<accession>A8H0R2</accession>
<dbReference type="EMBL" id="CP000851">
    <property type="protein sequence ID" value="ABV86149.1"/>
    <property type="molecule type" value="Genomic_DNA"/>
</dbReference>
<dbReference type="eggNOG" id="ENOG5033M28">
    <property type="taxonomic scope" value="Bacteria"/>
</dbReference>
<evidence type="ECO:0000313" key="1">
    <source>
        <dbReference type="EMBL" id="ABV86149.1"/>
    </source>
</evidence>
<dbReference type="Proteomes" id="UP000002608">
    <property type="component" value="Chromosome"/>
</dbReference>
<dbReference type="RefSeq" id="WP_012154083.1">
    <property type="nucleotide sequence ID" value="NC_009901.1"/>
</dbReference>
<sequence>MGPFTVAALAIIGVFAIAALKEYNKHKGRVELDELVSIKTELEKLRERVGTLEQIVTDKSYQLKDEIDRL</sequence>
<name>A8H0R2_SHEPA</name>
<dbReference type="AlphaFoldDB" id="A8H0R2"/>
<organism evidence="1 2">
    <name type="scientific">Shewanella pealeana (strain ATCC 700345 / ANG-SQ1)</name>
    <dbReference type="NCBI Taxonomy" id="398579"/>
    <lineage>
        <taxon>Bacteria</taxon>
        <taxon>Pseudomonadati</taxon>
        <taxon>Pseudomonadota</taxon>
        <taxon>Gammaproteobacteria</taxon>
        <taxon>Alteromonadales</taxon>
        <taxon>Shewanellaceae</taxon>
        <taxon>Shewanella</taxon>
    </lineage>
</organism>
<protein>
    <recommendedName>
        <fullName evidence="3">Phage shock protein B</fullName>
    </recommendedName>
</protein>
<proteinExistence type="predicted"/>
<dbReference type="HOGENOM" id="CLU_2755640_0_0_6"/>
<gene>
    <name evidence="1" type="ordered locus">Spea_0822</name>
</gene>
<evidence type="ECO:0008006" key="3">
    <source>
        <dbReference type="Google" id="ProtNLM"/>
    </source>
</evidence>
<dbReference type="OrthoDB" id="5772882at2"/>
<keyword evidence="2" id="KW-1185">Reference proteome</keyword>
<dbReference type="KEGG" id="spl:Spea_0822"/>
<reference evidence="1 2" key="1">
    <citation type="submission" date="2007-10" db="EMBL/GenBank/DDBJ databases">
        <title>Complete sequence of Shewanella pealeana ATCC 700345.</title>
        <authorList>
            <consortium name="US DOE Joint Genome Institute"/>
            <person name="Copeland A."/>
            <person name="Lucas S."/>
            <person name="Lapidus A."/>
            <person name="Barry K."/>
            <person name="Glavina del Rio T."/>
            <person name="Dalin E."/>
            <person name="Tice H."/>
            <person name="Pitluck S."/>
            <person name="Chertkov O."/>
            <person name="Brettin T."/>
            <person name="Bruce D."/>
            <person name="Detter J.C."/>
            <person name="Han C."/>
            <person name="Schmutz J."/>
            <person name="Larimer F."/>
            <person name="Land M."/>
            <person name="Hauser L."/>
            <person name="Kyrpides N."/>
            <person name="Kim E."/>
            <person name="Zhao J.-S.Z."/>
            <person name="Manno D."/>
            <person name="Hawari J."/>
            <person name="Richardson P."/>
        </authorList>
    </citation>
    <scope>NUCLEOTIDE SEQUENCE [LARGE SCALE GENOMIC DNA]</scope>
    <source>
        <strain evidence="2">ATCC 700345 / ANG-SQ1</strain>
    </source>
</reference>